<protein>
    <submittedName>
        <fullName evidence="1">Uncharacterized protein</fullName>
    </submittedName>
</protein>
<sequence length="90" mass="10060">MKGLFLARWSFKVAGNGQGLLQGWNSLLVRPEPLLIKDIKVQVNKQKPSYVCPAQMKHNSDKMTIAPMSSQPCSKPNVMCRFALKATPFL</sequence>
<dbReference type="AlphaFoldDB" id="A0A931H0H5"/>
<evidence type="ECO:0000313" key="1">
    <source>
        <dbReference type="EMBL" id="MBG9378776.1"/>
    </source>
</evidence>
<gene>
    <name evidence="1" type="ORF">I5907_21265</name>
</gene>
<dbReference type="EMBL" id="JADWYR010000004">
    <property type="protein sequence ID" value="MBG9378776.1"/>
    <property type="molecule type" value="Genomic_DNA"/>
</dbReference>
<evidence type="ECO:0000313" key="2">
    <source>
        <dbReference type="Proteomes" id="UP000628448"/>
    </source>
</evidence>
<comment type="caution">
    <text evidence="1">The sequence shown here is derived from an EMBL/GenBank/DDBJ whole genome shotgun (WGS) entry which is preliminary data.</text>
</comment>
<proteinExistence type="predicted"/>
<reference evidence="1" key="1">
    <citation type="submission" date="2020-11" db="EMBL/GenBank/DDBJ databases">
        <title>Bacterial whole genome sequence for Panacibacter sp. DH6.</title>
        <authorList>
            <person name="Le V."/>
            <person name="Ko S."/>
            <person name="Ahn C.-Y."/>
            <person name="Oh H.-M."/>
        </authorList>
    </citation>
    <scope>NUCLEOTIDE SEQUENCE</scope>
    <source>
        <strain evidence="1">DH6</strain>
    </source>
</reference>
<organism evidence="1 2">
    <name type="scientific">Panacibacter microcysteis</name>
    <dbReference type="NCBI Taxonomy" id="2793269"/>
    <lineage>
        <taxon>Bacteria</taxon>
        <taxon>Pseudomonadati</taxon>
        <taxon>Bacteroidota</taxon>
        <taxon>Chitinophagia</taxon>
        <taxon>Chitinophagales</taxon>
        <taxon>Chitinophagaceae</taxon>
        <taxon>Panacibacter</taxon>
    </lineage>
</organism>
<accession>A0A931H0H5</accession>
<dbReference type="Proteomes" id="UP000628448">
    <property type="component" value="Unassembled WGS sequence"/>
</dbReference>
<name>A0A931H0H5_9BACT</name>
<dbReference type="RefSeq" id="WP_196992881.1">
    <property type="nucleotide sequence ID" value="NZ_JADWYR010000004.1"/>
</dbReference>
<keyword evidence="2" id="KW-1185">Reference proteome</keyword>